<evidence type="ECO:0000313" key="2">
    <source>
        <dbReference type="Proteomes" id="UP000531594"/>
    </source>
</evidence>
<proteinExistence type="predicted"/>
<sequence>MENWQWSKLMIKVKRTKIPKSLQVNEATWKSELLYQIKLKGEYSKVTSTYKERYKQDDIKEALEKMYSEKCCYCETIIGIASYEHIEHLRPKGLKQFHHLSFDWDNLHWSCQICNNKKRDQWNEQAPILDPCTDDPEQHIDFDLSTCKAVEKDGSERGKTTISHVDLNREKLVRARKRVKDRAMKYIVQIKKTESTLDDEFYKKELRNMLKGDPNTGDIAEYSMLIKKMVETYL</sequence>
<dbReference type="Proteomes" id="UP000531594">
    <property type="component" value="Unassembled WGS sequence"/>
</dbReference>
<evidence type="ECO:0000313" key="1">
    <source>
        <dbReference type="EMBL" id="MBB6446743.1"/>
    </source>
</evidence>
<dbReference type="Gene3D" id="1.10.30.50">
    <property type="match status" value="1"/>
</dbReference>
<dbReference type="AlphaFoldDB" id="A0A7X0LWI8"/>
<protein>
    <submittedName>
        <fullName evidence="1">Uncharacterized protein (TIGR02646 family)</fullName>
    </submittedName>
</protein>
<dbReference type="InterPro" id="IPR013467">
    <property type="entry name" value="HNH78-like"/>
</dbReference>
<gene>
    <name evidence="1" type="ORF">HNR53_003407</name>
</gene>
<accession>A0A7X0LWI8</accession>
<dbReference type="InterPro" id="IPR003615">
    <property type="entry name" value="HNH_nuc"/>
</dbReference>
<dbReference type="CDD" id="cd00085">
    <property type="entry name" value="HNHc"/>
    <property type="match status" value="1"/>
</dbReference>
<keyword evidence="2" id="KW-1185">Reference proteome</keyword>
<organism evidence="1 2">
    <name type="scientific">Bacillus benzoevorans</name>
    <dbReference type="NCBI Taxonomy" id="1456"/>
    <lineage>
        <taxon>Bacteria</taxon>
        <taxon>Bacillati</taxon>
        <taxon>Bacillota</taxon>
        <taxon>Bacilli</taxon>
        <taxon>Bacillales</taxon>
        <taxon>Bacillaceae</taxon>
        <taxon>Bacillus</taxon>
    </lineage>
</organism>
<dbReference type="NCBIfam" id="TIGR02646">
    <property type="entry name" value="retron system putative HNH endonuclease"/>
    <property type="match status" value="1"/>
</dbReference>
<name>A0A7X0LWI8_9BACI</name>
<dbReference type="RefSeq" id="WP_377802202.1">
    <property type="nucleotide sequence ID" value="NZ_JBHLZA010000066.1"/>
</dbReference>
<dbReference type="EMBL" id="JACHGK010000013">
    <property type="protein sequence ID" value="MBB6446743.1"/>
    <property type="molecule type" value="Genomic_DNA"/>
</dbReference>
<reference evidence="1 2" key="1">
    <citation type="submission" date="2020-08" db="EMBL/GenBank/DDBJ databases">
        <title>Genomic Encyclopedia of Type Strains, Phase IV (KMG-IV): sequencing the most valuable type-strain genomes for metagenomic binning, comparative biology and taxonomic classification.</title>
        <authorList>
            <person name="Goeker M."/>
        </authorList>
    </citation>
    <scope>NUCLEOTIDE SEQUENCE [LARGE SCALE GENOMIC DNA]</scope>
    <source>
        <strain evidence="1 2">DSM 5391</strain>
    </source>
</reference>
<comment type="caution">
    <text evidence="1">The sequence shown here is derived from an EMBL/GenBank/DDBJ whole genome shotgun (WGS) entry which is preliminary data.</text>
</comment>